<dbReference type="SUPFAM" id="SSF52540">
    <property type="entry name" value="P-loop containing nucleoside triphosphate hydrolases"/>
    <property type="match status" value="1"/>
</dbReference>
<protein>
    <submittedName>
        <fullName evidence="4">ABC transporter ATP-binding protein</fullName>
    </submittedName>
</protein>
<dbReference type="InterPro" id="IPR015854">
    <property type="entry name" value="ABC_transpr_LolD-like"/>
</dbReference>
<proteinExistence type="predicted"/>
<gene>
    <name evidence="4" type="ORF">CBE74_11635</name>
</gene>
<dbReference type="GO" id="GO:0005524">
    <property type="term" value="F:ATP binding"/>
    <property type="evidence" value="ECO:0007669"/>
    <property type="project" value="UniProtKB-KW"/>
</dbReference>
<dbReference type="EMBL" id="CP021417">
    <property type="protein sequence ID" value="ARU46980.1"/>
    <property type="molecule type" value="Genomic_DNA"/>
</dbReference>
<reference evidence="4 5" key="2">
    <citation type="journal article" date="2020" name="Antonie Van Leeuwenhoek">
        <title>Phylogenomic characterisation of a novel corynebacterial species pathogenic to animals.</title>
        <authorList>
            <person name="Moller J."/>
            <person name="Musella L."/>
            <person name="Melnikov V."/>
            <person name="Geissdorfer W."/>
            <person name="Burkovski A."/>
            <person name="Sangal V."/>
        </authorList>
    </citation>
    <scope>NUCLEOTIDE SEQUENCE [LARGE SCALE GENOMIC DNA]</scope>
    <source>
        <strain evidence="4 5">PO100/5</strain>
    </source>
</reference>
<evidence type="ECO:0000313" key="5">
    <source>
        <dbReference type="Proteomes" id="UP000195652"/>
    </source>
</evidence>
<dbReference type="Gene3D" id="3.40.50.300">
    <property type="entry name" value="P-loop containing nucleotide triphosphate hydrolases"/>
    <property type="match status" value="1"/>
</dbReference>
<keyword evidence="5" id="KW-1185">Reference proteome</keyword>
<evidence type="ECO:0000256" key="2">
    <source>
        <dbReference type="ARBA" id="ARBA00022741"/>
    </source>
</evidence>
<dbReference type="Proteomes" id="UP000195652">
    <property type="component" value="Chromosome"/>
</dbReference>
<dbReference type="InterPro" id="IPR003593">
    <property type="entry name" value="AAA+_ATPase"/>
</dbReference>
<dbReference type="AlphaFoldDB" id="A0A7Y4LIM1"/>
<dbReference type="GO" id="GO:0022857">
    <property type="term" value="F:transmembrane transporter activity"/>
    <property type="evidence" value="ECO:0007669"/>
    <property type="project" value="TreeGrafter"/>
</dbReference>
<dbReference type="PANTHER" id="PTHR24220:SF685">
    <property type="entry name" value="ABC TRANSPORTER RELATED"/>
    <property type="match status" value="1"/>
</dbReference>
<name>A0A7Y4LIM1_9CORY</name>
<evidence type="ECO:0000256" key="1">
    <source>
        <dbReference type="ARBA" id="ARBA00022448"/>
    </source>
</evidence>
<dbReference type="InterPro" id="IPR017871">
    <property type="entry name" value="ABC_transporter-like_CS"/>
</dbReference>
<dbReference type="SMART" id="SM00382">
    <property type="entry name" value="AAA"/>
    <property type="match status" value="1"/>
</dbReference>
<evidence type="ECO:0000256" key="3">
    <source>
        <dbReference type="ARBA" id="ARBA00022840"/>
    </source>
</evidence>
<dbReference type="RefSeq" id="WP_087454752.1">
    <property type="nucleotide sequence ID" value="NZ_CP021417.2"/>
</dbReference>
<dbReference type="PROSITE" id="PS50893">
    <property type="entry name" value="ABC_TRANSPORTER_2"/>
    <property type="match status" value="1"/>
</dbReference>
<evidence type="ECO:0000313" key="4">
    <source>
        <dbReference type="EMBL" id="ARU46980.1"/>
    </source>
</evidence>
<dbReference type="Pfam" id="PF00005">
    <property type="entry name" value="ABC_tran"/>
    <property type="match status" value="1"/>
</dbReference>
<dbReference type="GO" id="GO:0005886">
    <property type="term" value="C:plasma membrane"/>
    <property type="evidence" value="ECO:0007669"/>
    <property type="project" value="TreeGrafter"/>
</dbReference>
<dbReference type="CDD" id="cd03255">
    <property type="entry name" value="ABC_MJ0796_LolCDE_FtsE"/>
    <property type="match status" value="1"/>
</dbReference>
<keyword evidence="2" id="KW-0547">Nucleotide-binding</keyword>
<dbReference type="PANTHER" id="PTHR24220">
    <property type="entry name" value="IMPORT ATP-BINDING PROTEIN"/>
    <property type="match status" value="1"/>
</dbReference>
<keyword evidence="1" id="KW-0813">Transport</keyword>
<reference evidence="4 5" key="4">
    <citation type="journal article" date="2020" name="PLoS ONE">
        <title>Taxonomic classification of strain PO100/5 shows a broader geographic distribution and genetic markers of the recently described Corynebacterium silvaticum.</title>
        <authorList>
            <person name="Viana M.V.C."/>
            <person name="Profeta R."/>
            <person name="da Silva A.L."/>
            <person name="Hurtado R."/>
            <person name="Cerqueira J.C."/>
            <person name="Ribeiro B.F.S."/>
            <person name="Almeida M.O."/>
            <person name="Morais-Rodrigues F."/>
            <person name="Soares S.C."/>
            <person name="Oliveira M."/>
            <person name="Tavares L."/>
            <person name="Figueiredo H."/>
            <person name="Wattam A.R."/>
            <person name="Barh D."/>
            <person name="Ghosh P."/>
            <person name="Silva A."/>
            <person name="Azevedo V."/>
        </authorList>
    </citation>
    <scope>NUCLEOTIDE SEQUENCE [LARGE SCALE GENOMIC DNA]</scope>
    <source>
        <strain evidence="4 5">PO100/5</strain>
    </source>
</reference>
<dbReference type="KEGG" id="csil:CBE74_11635"/>
<reference evidence="4 5" key="1">
    <citation type="journal article" date="2014" name="BMC Vet. Res.">
        <title>First report of Corynebacterium pseudotuberculosis from caseous lymphadenitis lesions in Black Alentejano pig (Sus scrofa domesticus).</title>
        <authorList>
            <person name="Oliveira M."/>
            <person name="Barroco C."/>
            <person name="Mottola C."/>
            <person name="Santos R."/>
            <person name="Lemsaddek A."/>
            <person name="Tavares L."/>
            <person name="Semedo-Lemsaddek T."/>
        </authorList>
    </citation>
    <scope>NUCLEOTIDE SEQUENCE [LARGE SCALE GENOMIC DNA]</scope>
    <source>
        <strain evidence="4 5">PO100/5</strain>
    </source>
</reference>
<organism evidence="4 5">
    <name type="scientific">Corynebacterium silvaticum</name>
    <dbReference type="NCBI Taxonomy" id="2320431"/>
    <lineage>
        <taxon>Bacteria</taxon>
        <taxon>Bacillati</taxon>
        <taxon>Actinomycetota</taxon>
        <taxon>Actinomycetes</taxon>
        <taxon>Mycobacteriales</taxon>
        <taxon>Corynebacteriaceae</taxon>
        <taxon>Corynebacterium</taxon>
    </lineage>
</organism>
<reference evidence="4 5" key="3">
    <citation type="journal article" date="2020" name="Int. J. Syst. Evol. Microbiol.">
        <title>Corynebacterium silvaticum sp. nov., a unique group of NTTB corynebacteria in wild boar and roe deer.</title>
        <authorList>
            <person name="Dangel A."/>
            <person name="Berger A."/>
            <person name="Rau J."/>
            <person name="Eisenberg T."/>
            <person name="Kampfer P."/>
            <person name="Margos G."/>
            <person name="Contzen M."/>
            <person name="Busse H.J."/>
            <person name="Konrad R."/>
            <person name="Peters M."/>
            <person name="Sting R."/>
            <person name="Sing A."/>
        </authorList>
    </citation>
    <scope>NUCLEOTIDE SEQUENCE [LARGE SCALE GENOMIC DNA]</scope>
    <source>
        <strain evidence="4 5">PO100/5</strain>
    </source>
</reference>
<dbReference type="PROSITE" id="PS00211">
    <property type="entry name" value="ABC_TRANSPORTER_1"/>
    <property type="match status" value="1"/>
</dbReference>
<sequence length="227" mass="24312">MILVLSLKKASVVYPDGSSTVTALDAVDLEVHSGELLALVGESGSGKSTLLSVAGALQTPTSGTVMVAGHDIQNLDDAGRAKLRREEIGFVFQQANLLGSLNAREQLLVTDHVRGIRGAELKARRDRADELLARVGLEGKETRRIAQLSGGQRQRVNIARALMGSPSLLLADEPTSALDRRMSVEIVSLLSEITQEFDVATVMVTHDLSQLSYADTVVELIDGARKD</sequence>
<dbReference type="InterPro" id="IPR017911">
    <property type="entry name" value="MacB-like_ATP-bd"/>
</dbReference>
<keyword evidence="3 4" id="KW-0067">ATP-binding</keyword>
<dbReference type="GO" id="GO:0016887">
    <property type="term" value="F:ATP hydrolysis activity"/>
    <property type="evidence" value="ECO:0007669"/>
    <property type="project" value="InterPro"/>
</dbReference>
<dbReference type="InterPro" id="IPR003439">
    <property type="entry name" value="ABC_transporter-like_ATP-bd"/>
</dbReference>
<dbReference type="GeneID" id="75008859"/>
<dbReference type="InterPro" id="IPR027417">
    <property type="entry name" value="P-loop_NTPase"/>
</dbReference>
<accession>A0A7Y4LIM1</accession>